<keyword evidence="2" id="KW-0813">Transport</keyword>
<feature type="domain" description="Major facilitator superfamily (MFS) profile" evidence="8">
    <location>
        <begin position="7"/>
        <end position="390"/>
    </location>
</feature>
<feature type="transmembrane region" description="Helical" evidence="7">
    <location>
        <begin position="210"/>
        <end position="231"/>
    </location>
</feature>
<keyword evidence="5 7" id="KW-1133">Transmembrane helix</keyword>
<feature type="transmembrane region" description="Helical" evidence="7">
    <location>
        <begin position="136"/>
        <end position="157"/>
    </location>
</feature>
<evidence type="ECO:0000256" key="6">
    <source>
        <dbReference type="ARBA" id="ARBA00023136"/>
    </source>
</evidence>
<dbReference type="Pfam" id="PF07690">
    <property type="entry name" value="MFS_1"/>
    <property type="match status" value="1"/>
</dbReference>
<organism evidence="9 10">
    <name type="scientific">Bilifractor porci</name>
    <dbReference type="NCBI Taxonomy" id="2606636"/>
    <lineage>
        <taxon>Bacteria</taxon>
        <taxon>Bacillati</taxon>
        <taxon>Bacillota</taxon>
        <taxon>Clostridia</taxon>
        <taxon>Lachnospirales</taxon>
        <taxon>Lachnospiraceae</taxon>
        <taxon>Bilifractor</taxon>
    </lineage>
</organism>
<evidence type="ECO:0000256" key="3">
    <source>
        <dbReference type="ARBA" id="ARBA00022475"/>
    </source>
</evidence>
<feature type="transmembrane region" description="Helical" evidence="7">
    <location>
        <begin position="100"/>
        <end position="124"/>
    </location>
</feature>
<feature type="transmembrane region" description="Helical" evidence="7">
    <location>
        <begin position="275"/>
        <end position="293"/>
    </location>
</feature>
<comment type="caution">
    <text evidence="9">The sequence shown here is derived from an EMBL/GenBank/DDBJ whole genome shotgun (WGS) entry which is preliminary data.</text>
</comment>
<proteinExistence type="predicted"/>
<keyword evidence="6 7" id="KW-0472">Membrane</keyword>
<dbReference type="InterPro" id="IPR011701">
    <property type="entry name" value="MFS"/>
</dbReference>
<name>A0A7X2P9I5_9FIRM</name>
<dbReference type="GO" id="GO:0022857">
    <property type="term" value="F:transmembrane transporter activity"/>
    <property type="evidence" value="ECO:0007669"/>
    <property type="project" value="InterPro"/>
</dbReference>
<dbReference type="Gene3D" id="1.20.1250.20">
    <property type="entry name" value="MFS general substrate transporter like domains"/>
    <property type="match status" value="1"/>
</dbReference>
<dbReference type="PANTHER" id="PTHR23517:SF2">
    <property type="entry name" value="MULTIDRUG RESISTANCE PROTEIN MDTH"/>
    <property type="match status" value="1"/>
</dbReference>
<feature type="transmembrane region" description="Helical" evidence="7">
    <location>
        <begin position="75"/>
        <end position="94"/>
    </location>
</feature>
<evidence type="ECO:0000256" key="2">
    <source>
        <dbReference type="ARBA" id="ARBA00022448"/>
    </source>
</evidence>
<dbReference type="InterPro" id="IPR020846">
    <property type="entry name" value="MFS_dom"/>
</dbReference>
<keyword evidence="4 7" id="KW-0812">Transmembrane</keyword>
<dbReference type="Proteomes" id="UP000466864">
    <property type="component" value="Unassembled WGS sequence"/>
</dbReference>
<comment type="subcellular location">
    <subcellularLocation>
        <location evidence="1">Cell membrane</location>
        <topology evidence="1">Multi-pass membrane protein</topology>
    </subcellularLocation>
</comment>
<dbReference type="InterPro" id="IPR036259">
    <property type="entry name" value="MFS_trans_sf"/>
</dbReference>
<protein>
    <submittedName>
        <fullName evidence="9">MFS transporter</fullName>
    </submittedName>
</protein>
<evidence type="ECO:0000256" key="7">
    <source>
        <dbReference type="SAM" id="Phobius"/>
    </source>
</evidence>
<keyword evidence="3" id="KW-1003">Cell membrane</keyword>
<dbReference type="RefSeq" id="WP_154458637.1">
    <property type="nucleotide sequence ID" value="NZ_VUMV01000008.1"/>
</dbReference>
<gene>
    <name evidence="9" type="ORF">FYJ60_10380</name>
</gene>
<dbReference type="GO" id="GO:0005886">
    <property type="term" value="C:plasma membrane"/>
    <property type="evidence" value="ECO:0007669"/>
    <property type="project" value="UniProtKB-SubCell"/>
</dbReference>
<feature type="transmembrane region" description="Helical" evidence="7">
    <location>
        <begin position="44"/>
        <end position="63"/>
    </location>
</feature>
<feature type="transmembrane region" description="Helical" evidence="7">
    <location>
        <begin position="299"/>
        <end position="317"/>
    </location>
</feature>
<accession>A0A7X2P9I5</accession>
<feature type="transmembrane region" description="Helical" evidence="7">
    <location>
        <begin position="368"/>
        <end position="387"/>
    </location>
</feature>
<feature type="transmembrane region" description="Helical" evidence="7">
    <location>
        <begin position="243"/>
        <end position="268"/>
    </location>
</feature>
<keyword evidence="10" id="KW-1185">Reference proteome</keyword>
<evidence type="ECO:0000313" key="9">
    <source>
        <dbReference type="EMBL" id="MST82722.1"/>
    </source>
</evidence>
<dbReference type="SUPFAM" id="SSF103473">
    <property type="entry name" value="MFS general substrate transporter"/>
    <property type="match status" value="1"/>
</dbReference>
<dbReference type="PANTHER" id="PTHR23517">
    <property type="entry name" value="RESISTANCE PROTEIN MDTM, PUTATIVE-RELATED-RELATED"/>
    <property type="match status" value="1"/>
</dbReference>
<evidence type="ECO:0000259" key="8">
    <source>
        <dbReference type="PROSITE" id="PS50850"/>
    </source>
</evidence>
<evidence type="ECO:0000256" key="5">
    <source>
        <dbReference type="ARBA" id="ARBA00022989"/>
    </source>
</evidence>
<dbReference type="PROSITE" id="PS50850">
    <property type="entry name" value="MFS"/>
    <property type="match status" value="1"/>
</dbReference>
<dbReference type="AlphaFoldDB" id="A0A7X2P9I5"/>
<dbReference type="EMBL" id="VUMV01000008">
    <property type="protein sequence ID" value="MST82722.1"/>
    <property type="molecule type" value="Genomic_DNA"/>
</dbReference>
<evidence type="ECO:0000313" key="10">
    <source>
        <dbReference type="Proteomes" id="UP000466864"/>
    </source>
</evidence>
<feature type="transmembrane region" description="Helical" evidence="7">
    <location>
        <begin position="329"/>
        <end position="348"/>
    </location>
</feature>
<reference evidence="9 10" key="1">
    <citation type="submission" date="2019-08" db="EMBL/GenBank/DDBJ databases">
        <title>In-depth cultivation of the pig gut microbiome towards novel bacterial diversity and tailored functional studies.</title>
        <authorList>
            <person name="Wylensek D."/>
            <person name="Hitch T.C.A."/>
            <person name="Clavel T."/>
        </authorList>
    </citation>
    <scope>NUCLEOTIDE SEQUENCE [LARGE SCALE GENOMIC DNA]</scope>
    <source>
        <strain evidence="9 10">Oil+RF-744-WCA-WT-13</strain>
    </source>
</reference>
<evidence type="ECO:0000256" key="4">
    <source>
        <dbReference type="ARBA" id="ARBA00022692"/>
    </source>
</evidence>
<sequence length="398" mass="43427">MSKEMTNIRKILFMVVMCLSNVTIMGTTFYSIIMTKLYENYAKWAVDAAIAIPGIIGLFACLIAGKISDLVNKKILFLCGLVLFALTGTTLALVPNDLLFVVMASLNGGICYGIVSVSAVGIISDTFSNEEERSKMLGLYNGIMALVGALLALLYGFCADINWKLGPAPNWFVVVVILLAIFFVPSCPAKGNSETNGEKIKGQKGWAKHIIPLALAFFVVSFAAMTIFTYIDLYVTGNNLGTSSFTGLLGSVQTITSFCFCSIFGWVYKKLKTRITIPAYALIACGIFLMYFIPSKPTAIIGCMMFGAGWGTVYTFWFFRATVVVPENMVGTATGIVTTANSLSYFPMPYVMSFLMAMMHTENFRDTFIIYGTIVAIACVLSIIINVKNRNSEQVTAE</sequence>
<feature type="transmembrane region" description="Helical" evidence="7">
    <location>
        <begin position="12"/>
        <end position="32"/>
    </location>
</feature>
<dbReference type="InterPro" id="IPR050171">
    <property type="entry name" value="MFS_Transporters"/>
</dbReference>
<evidence type="ECO:0000256" key="1">
    <source>
        <dbReference type="ARBA" id="ARBA00004651"/>
    </source>
</evidence>
<feature type="transmembrane region" description="Helical" evidence="7">
    <location>
        <begin position="169"/>
        <end position="189"/>
    </location>
</feature>